<reference evidence="1 2" key="1">
    <citation type="submission" date="2014-04" db="EMBL/GenBank/DDBJ databases">
        <authorList>
            <consortium name="International Citrus Genome Consortium"/>
            <person name="Gmitter F."/>
            <person name="Chen C."/>
            <person name="Farmerie W."/>
            <person name="Harkins T."/>
            <person name="Desany B."/>
            <person name="Mohiuddin M."/>
            <person name="Kodira C."/>
            <person name="Borodovsky M."/>
            <person name="Lomsadze A."/>
            <person name="Burns P."/>
            <person name="Jenkins J."/>
            <person name="Prochnik S."/>
            <person name="Shu S."/>
            <person name="Chapman J."/>
            <person name="Pitluck S."/>
            <person name="Schmutz J."/>
            <person name="Rokhsar D."/>
        </authorList>
    </citation>
    <scope>NUCLEOTIDE SEQUENCE</scope>
</reference>
<evidence type="ECO:0000313" key="1">
    <source>
        <dbReference type="EMBL" id="KDO53235.1"/>
    </source>
</evidence>
<sequence>MPSSSTTIISKCT</sequence>
<protein>
    <submittedName>
        <fullName evidence="1">Uncharacterized protein</fullName>
    </submittedName>
</protein>
<dbReference type="EMBL" id="KK785017">
    <property type="protein sequence ID" value="KDO53235.1"/>
    <property type="molecule type" value="Genomic_DNA"/>
</dbReference>
<gene>
    <name evidence="1" type="ORF">CISIN_1g0453722mg</name>
</gene>
<accession>A0A067EH87</accession>
<organism evidence="1 2">
    <name type="scientific">Citrus sinensis</name>
    <name type="common">Sweet orange</name>
    <name type="synonym">Citrus aurantium var. sinensis</name>
    <dbReference type="NCBI Taxonomy" id="2711"/>
    <lineage>
        <taxon>Eukaryota</taxon>
        <taxon>Viridiplantae</taxon>
        <taxon>Streptophyta</taxon>
        <taxon>Embryophyta</taxon>
        <taxon>Tracheophyta</taxon>
        <taxon>Spermatophyta</taxon>
        <taxon>Magnoliopsida</taxon>
        <taxon>eudicotyledons</taxon>
        <taxon>Gunneridae</taxon>
        <taxon>Pentapetalae</taxon>
        <taxon>rosids</taxon>
        <taxon>malvids</taxon>
        <taxon>Sapindales</taxon>
        <taxon>Rutaceae</taxon>
        <taxon>Aurantioideae</taxon>
        <taxon>Citrus</taxon>
    </lineage>
</organism>
<evidence type="ECO:0000313" key="2">
    <source>
        <dbReference type="Proteomes" id="UP000027120"/>
    </source>
</evidence>
<proteinExistence type="predicted"/>
<feature type="non-terminal residue" evidence="1">
    <location>
        <position position="13"/>
    </location>
</feature>
<keyword evidence="2" id="KW-1185">Reference proteome</keyword>
<name>A0A067EH87_CITSI</name>
<dbReference type="Proteomes" id="UP000027120">
    <property type="component" value="Unassembled WGS sequence"/>
</dbReference>